<feature type="signal peptide" evidence="1">
    <location>
        <begin position="1"/>
        <end position="23"/>
    </location>
</feature>
<keyword evidence="3" id="KW-1185">Reference proteome</keyword>
<proteinExistence type="predicted"/>
<dbReference type="AlphaFoldDB" id="A0A7G6DYN0"/>
<accession>A0A7G6DYN0</accession>
<feature type="chain" id="PRO_5039258999" description="Cytochrome C" evidence="1">
    <location>
        <begin position="24"/>
        <end position="85"/>
    </location>
</feature>
<protein>
    <recommendedName>
        <fullName evidence="4">Cytochrome C</fullName>
    </recommendedName>
</protein>
<reference evidence="2 3" key="1">
    <citation type="journal article" date="2019" name="Front. Microbiol.">
        <title>Thermoanaerosceptrum fracticalcis gen. nov. sp. nov., a Novel Fumarate-Fermenting Microorganism From a Deep Fractured Carbonate Aquifer of the US Great Basin.</title>
        <authorList>
            <person name="Hamilton-Brehm S.D."/>
            <person name="Stewart L.E."/>
            <person name="Zavarin M."/>
            <person name="Caldwell M."/>
            <person name="Lawson P.A."/>
            <person name="Onstott T.C."/>
            <person name="Grzymski J."/>
            <person name="Neveux I."/>
            <person name="Lollar B.S."/>
            <person name="Russell C.E."/>
            <person name="Moser D.P."/>
        </authorList>
    </citation>
    <scope>NUCLEOTIDE SEQUENCE [LARGE SCALE GENOMIC DNA]</scope>
    <source>
        <strain evidence="2 3">DRI-13</strain>
    </source>
</reference>
<dbReference type="EMBL" id="CP045798">
    <property type="protein sequence ID" value="QNB44934.1"/>
    <property type="molecule type" value="Genomic_DNA"/>
</dbReference>
<dbReference type="KEGG" id="tfr:BR63_00475"/>
<name>A0A7G6DYN0_THEFR</name>
<gene>
    <name evidence="2" type="ORF">BR63_00475</name>
</gene>
<sequence length="85" mass="9054">MKKRAIVLLLSFVLIFTFGCGNPQGVKQSAVFTLPAAPQAKKLAMNSSLLSQQKPSDQCIQCHTNPETIEKLAAKPEGPKEATGG</sequence>
<dbReference type="Proteomes" id="UP000515847">
    <property type="component" value="Chromosome"/>
</dbReference>
<keyword evidence="1" id="KW-0732">Signal</keyword>
<dbReference type="RefSeq" id="WP_034423716.1">
    <property type="nucleotide sequence ID" value="NZ_CP045798.1"/>
</dbReference>
<evidence type="ECO:0000256" key="1">
    <source>
        <dbReference type="SAM" id="SignalP"/>
    </source>
</evidence>
<organism evidence="2 3">
    <name type="scientific">Thermanaerosceptrum fracticalcis</name>
    <dbReference type="NCBI Taxonomy" id="1712410"/>
    <lineage>
        <taxon>Bacteria</taxon>
        <taxon>Bacillati</taxon>
        <taxon>Bacillota</taxon>
        <taxon>Clostridia</taxon>
        <taxon>Eubacteriales</taxon>
        <taxon>Peptococcaceae</taxon>
        <taxon>Thermanaerosceptrum</taxon>
    </lineage>
</organism>
<evidence type="ECO:0000313" key="2">
    <source>
        <dbReference type="EMBL" id="QNB44934.1"/>
    </source>
</evidence>
<evidence type="ECO:0008006" key="4">
    <source>
        <dbReference type="Google" id="ProtNLM"/>
    </source>
</evidence>
<dbReference type="PROSITE" id="PS51257">
    <property type="entry name" value="PROKAR_LIPOPROTEIN"/>
    <property type="match status" value="1"/>
</dbReference>
<evidence type="ECO:0000313" key="3">
    <source>
        <dbReference type="Proteomes" id="UP000515847"/>
    </source>
</evidence>